<dbReference type="SUPFAM" id="SSF46785">
    <property type="entry name" value="Winged helix' DNA-binding domain"/>
    <property type="match status" value="1"/>
</dbReference>
<dbReference type="InterPro" id="IPR000524">
    <property type="entry name" value="Tscrpt_reg_HTH_GntR"/>
</dbReference>
<evidence type="ECO:0000256" key="3">
    <source>
        <dbReference type="ARBA" id="ARBA00023015"/>
    </source>
</evidence>
<evidence type="ECO:0000259" key="6">
    <source>
        <dbReference type="PROSITE" id="PS50949"/>
    </source>
</evidence>
<dbReference type="PANTHER" id="PTHR46577">
    <property type="entry name" value="HTH-TYPE TRANSCRIPTIONAL REGULATORY PROTEIN GABR"/>
    <property type="match status" value="1"/>
</dbReference>
<reference evidence="7 8" key="1">
    <citation type="journal article" date="2010" name="Syst. Appl. Microbiol.">
        <title>Four new species of Chryseobacterium from the rhizosphere of coastal sand dune plants, Chryseobacterium elymi sp. nov., Chryseobacterium hagamense sp. nov., Chryseobacterium lathyri sp. nov. and Chryseobacterium rhizosphaerae sp. nov.</title>
        <authorList>
            <person name="Cho S.H."/>
            <person name="Lee K.S."/>
            <person name="Shin D.S."/>
            <person name="Han J.H."/>
            <person name="Park K.S."/>
            <person name="Lee C.H."/>
            <person name="Park K.H."/>
            <person name="Kim S.B."/>
        </authorList>
    </citation>
    <scope>NUCLEOTIDE SEQUENCE [LARGE SCALE GENOMIC DNA]</scope>
    <source>
        <strain evidence="7 8">KCTC 22547</strain>
    </source>
</reference>
<evidence type="ECO:0000256" key="4">
    <source>
        <dbReference type="ARBA" id="ARBA00023125"/>
    </source>
</evidence>
<dbReference type="GO" id="GO:0003700">
    <property type="term" value="F:DNA-binding transcription factor activity"/>
    <property type="evidence" value="ECO:0007669"/>
    <property type="project" value="InterPro"/>
</dbReference>
<dbReference type="CDD" id="cd07377">
    <property type="entry name" value="WHTH_GntR"/>
    <property type="match status" value="1"/>
</dbReference>
<protein>
    <submittedName>
        <fullName evidence="7">PLP-dependent aminotransferase family protein</fullName>
    </submittedName>
</protein>
<dbReference type="RefSeq" id="WP_116011631.1">
    <property type="nucleotide sequence ID" value="NZ_QNUH01000006.1"/>
</dbReference>
<keyword evidence="7" id="KW-0808">Transferase</keyword>
<dbReference type="AlphaFoldDB" id="A0A3D9DK93"/>
<dbReference type="InterPro" id="IPR036388">
    <property type="entry name" value="WH-like_DNA-bd_sf"/>
</dbReference>
<dbReference type="InterPro" id="IPR036390">
    <property type="entry name" value="WH_DNA-bd_sf"/>
</dbReference>
<organism evidence="7 8">
    <name type="scientific">Chryseobacterium elymi</name>
    <dbReference type="NCBI Taxonomy" id="395936"/>
    <lineage>
        <taxon>Bacteria</taxon>
        <taxon>Pseudomonadati</taxon>
        <taxon>Bacteroidota</taxon>
        <taxon>Flavobacteriia</taxon>
        <taxon>Flavobacteriales</taxon>
        <taxon>Weeksellaceae</taxon>
        <taxon>Chryseobacterium group</taxon>
        <taxon>Chryseobacterium</taxon>
    </lineage>
</organism>
<dbReference type="SUPFAM" id="SSF53383">
    <property type="entry name" value="PLP-dependent transferases"/>
    <property type="match status" value="1"/>
</dbReference>
<dbReference type="Proteomes" id="UP000257030">
    <property type="component" value="Unassembled WGS sequence"/>
</dbReference>
<evidence type="ECO:0000256" key="2">
    <source>
        <dbReference type="ARBA" id="ARBA00022898"/>
    </source>
</evidence>
<dbReference type="CDD" id="cd00609">
    <property type="entry name" value="AAT_like"/>
    <property type="match status" value="1"/>
</dbReference>
<keyword evidence="5" id="KW-0804">Transcription</keyword>
<proteinExistence type="inferred from homology"/>
<evidence type="ECO:0000313" key="8">
    <source>
        <dbReference type="Proteomes" id="UP000257030"/>
    </source>
</evidence>
<dbReference type="Gene3D" id="3.40.640.10">
    <property type="entry name" value="Type I PLP-dependent aspartate aminotransferase-like (Major domain)"/>
    <property type="match status" value="1"/>
</dbReference>
<keyword evidence="8" id="KW-1185">Reference proteome</keyword>
<evidence type="ECO:0000313" key="7">
    <source>
        <dbReference type="EMBL" id="REC78434.1"/>
    </source>
</evidence>
<dbReference type="GO" id="GO:0030170">
    <property type="term" value="F:pyridoxal phosphate binding"/>
    <property type="evidence" value="ECO:0007669"/>
    <property type="project" value="InterPro"/>
</dbReference>
<dbReference type="PANTHER" id="PTHR46577:SF1">
    <property type="entry name" value="HTH-TYPE TRANSCRIPTIONAL REGULATORY PROTEIN GABR"/>
    <property type="match status" value="1"/>
</dbReference>
<dbReference type="Pfam" id="PF00155">
    <property type="entry name" value="Aminotran_1_2"/>
    <property type="match status" value="1"/>
</dbReference>
<gene>
    <name evidence="7" type="ORF">DRF60_08225</name>
</gene>
<accession>A0A3D9DK93</accession>
<dbReference type="PROSITE" id="PS50949">
    <property type="entry name" value="HTH_GNTR"/>
    <property type="match status" value="1"/>
</dbReference>
<comment type="caution">
    <text evidence="7">The sequence shown here is derived from an EMBL/GenBank/DDBJ whole genome shotgun (WGS) entry which is preliminary data.</text>
</comment>
<keyword evidence="7" id="KW-0032">Aminotransferase</keyword>
<dbReference type="GO" id="GO:0003677">
    <property type="term" value="F:DNA binding"/>
    <property type="evidence" value="ECO:0007669"/>
    <property type="project" value="UniProtKB-KW"/>
</dbReference>
<dbReference type="InterPro" id="IPR004839">
    <property type="entry name" value="Aminotransferase_I/II_large"/>
</dbReference>
<keyword evidence="4" id="KW-0238">DNA-binding</keyword>
<dbReference type="InterPro" id="IPR015424">
    <property type="entry name" value="PyrdxlP-dep_Trfase"/>
</dbReference>
<evidence type="ECO:0000256" key="5">
    <source>
        <dbReference type="ARBA" id="ARBA00023163"/>
    </source>
</evidence>
<keyword evidence="3" id="KW-0805">Transcription regulation</keyword>
<sequence>MDSPVKIPYQSFIEIDRNSETAIYMQIANQLINAIQRGFLPYGTKLPGTRTFSEILEIHRNTAVAIYDELSAQGWVESLPNKGTFIIGENQEKPTRVKNFEKNSLQNYPETAGFSFKTSNILDNPFEHSDCEYVFNDGVPDIRLTQIGQHSRFYSSILKRKSNQKMLGHYNYDGSEFFKEHLSHYLNLSRGLPISKNNLLITRSTEMSIYIVSEILLSAGDTVLVGALSYFSVNMIFQKAGVNIVSLPIDEEGIIVENVREACKKQKIRMLYLTPHHHYPTTVALSAQRRLDLLDLAHEFGFIILEDDYDYEFHYDKSPILPLASADTKGMVIYIGSFGKSLAPGFRTGFIVAPENLMAEMRKYLGIIDRQGDILMERALGEMIEEGEIHRYLKKSLKVYQERRDYFAELLEENLEGLVNFQKPSGGLAFWLEWNIPVNLMQLSRNCAQNNLFIPKTLLYQTKDLTAMRLGFGNLNFEEMEKSIDILSDNAKRLL</sequence>
<feature type="domain" description="HTH gntR-type" evidence="6">
    <location>
        <begin position="21"/>
        <end position="89"/>
    </location>
</feature>
<dbReference type="InterPro" id="IPR051446">
    <property type="entry name" value="HTH_trans_reg/aminotransferase"/>
</dbReference>
<evidence type="ECO:0000256" key="1">
    <source>
        <dbReference type="ARBA" id="ARBA00005384"/>
    </source>
</evidence>
<dbReference type="GO" id="GO:0008483">
    <property type="term" value="F:transaminase activity"/>
    <property type="evidence" value="ECO:0007669"/>
    <property type="project" value="UniProtKB-KW"/>
</dbReference>
<dbReference type="Gene3D" id="1.10.10.10">
    <property type="entry name" value="Winged helix-like DNA-binding domain superfamily/Winged helix DNA-binding domain"/>
    <property type="match status" value="1"/>
</dbReference>
<name>A0A3D9DK93_9FLAO</name>
<comment type="similarity">
    <text evidence="1">In the C-terminal section; belongs to the class-I pyridoxal-phosphate-dependent aminotransferase family.</text>
</comment>
<keyword evidence="2" id="KW-0663">Pyridoxal phosphate</keyword>
<dbReference type="InterPro" id="IPR015421">
    <property type="entry name" value="PyrdxlP-dep_Trfase_major"/>
</dbReference>
<dbReference type="EMBL" id="QNUH01000006">
    <property type="protein sequence ID" value="REC78434.1"/>
    <property type="molecule type" value="Genomic_DNA"/>
</dbReference>
<dbReference type="SMART" id="SM00345">
    <property type="entry name" value="HTH_GNTR"/>
    <property type="match status" value="1"/>
</dbReference>
<dbReference type="OrthoDB" id="594134at2"/>
<dbReference type="Pfam" id="PF00392">
    <property type="entry name" value="GntR"/>
    <property type="match status" value="1"/>
</dbReference>